<proteinExistence type="predicted"/>
<organism evidence="1 2">
    <name type="scientific">Xylaria arbuscula</name>
    <dbReference type="NCBI Taxonomy" id="114810"/>
    <lineage>
        <taxon>Eukaryota</taxon>
        <taxon>Fungi</taxon>
        <taxon>Dikarya</taxon>
        <taxon>Ascomycota</taxon>
        <taxon>Pezizomycotina</taxon>
        <taxon>Sordariomycetes</taxon>
        <taxon>Xylariomycetidae</taxon>
        <taxon>Xylariales</taxon>
        <taxon>Xylariaceae</taxon>
        <taxon>Xylaria</taxon>
    </lineage>
</organism>
<gene>
    <name evidence="1" type="ORF">NPX13_g10855</name>
</gene>
<name>A0A9W8N3R7_9PEZI</name>
<dbReference type="Gene3D" id="3.40.50.300">
    <property type="entry name" value="P-loop containing nucleotide triphosphate hydrolases"/>
    <property type="match status" value="1"/>
</dbReference>
<dbReference type="InterPro" id="IPR027417">
    <property type="entry name" value="P-loop_NTPase"/>
</dbReference>
<dbReference type="EMBL" id="JANPWZ010003252">
    <property type="protein sequence ID" value="KAJ3553591.1"/>
    <property type="molecule type" value="Genomic_DNA"/>
</dbReference>
<evidence type="ECO:0008006" key="3">
    <source>
        <dbReference type="Google" id="ProtNLM"/>
    </source>
</evidence>
<evidence type="ECO:0000313" key="2">
    <source>
        <dbReference type="Proteomes" id="UP001148614"/>
    </source>
</evidence>
<dbReference type="Proteomes" id="UP001148614">
    <property type="component" value="Unassembled WGS sequence"/>
</dbReference>
<dbReference type="VEuPathDB" id="FungiDB:F4678DRAFT_479500"/>
<accession>A0A9W8N3R7</accession>
<comment type="caution">
    <text evidence="1">The sequence shown here is derived from an EMBL/GenBank/DDBJ whole genome shotgun (WGS) entry which is preliminary data.</text>
</comment>
<reference evidence="1" key="1">
    <citation type="submission" date="2022-07" db="EMBL/GenBank/DDBJ databases">
        <title>Genome Sequence of Xylaria arbuscula.</title>
        <authorList>
            <person name="Buettner E."/>
        </authorList>
    </citation>
    <scope>NUCLEOTIDE SEQUENCE</scope>
    <source>
        <strain evidence="1">VT107</strain>
    </source>
</reference>
<evidence type="ECO:0000313" key="1">
    <source>
        <dbReference type="EMBL" id="KAJ3553591.1"/>
    </source>
</evidence>
<keyword evidence="2" id="KW-1185">Reference proteome</keyword>
<sequence>MVPFGRNGAILGKLLEKIPPSATNDDCQRTAIEGLSGIGKTQIALEAAYRVHDEHPDCSVFWVPAIDLTTYREIGRLLQLPGIDNETADVKVLVKTALGQKNAGNWLLIVDNIDDMELLSDNSETRYRTTTYSCCARNESYRSYRPIAERPAKRTDRQLEKHTAFLLAQLHFASLKGKDTRKSIQIALQKLATGSNAYDAAYNTAMMRIQGQPQEQAERAKQVLL</sequence>
<dbReference type="SUPFAM" id="SSF52540">
    <property type="entry name" value="P-loop containing nucleoside triphosphate hydrolases"/>
    <property type="match status" value="1"/>
</dbReference>
<dbReference type="AlphaFoldDB" id="A0A9W8N3R7"/>
<protein>
    <recommendedName>
        <fullName evidence="3">NB-ARC domain-containing protein</fullName>
    </recommendedName>
</protein>